<evidence type="ECO:0000313" key="9">
    <source>
        <dbReference type="EMBL" id="TDW24634.1"/>
    </source>
</evidence>
<dbReference type="Pfam" id="PF08352">
    <property type="entry name" value="oligo_HPY"/>
    <property type="match status" value="1"/>
</dbReference>
<dbReference type="PANTHER" id="PTHR43297:SF2">
    <property type="entry name" value="DIPEPTIDE TRANSPORT ATP-BINDING PROTEIN DPPD"/>
    <property type="match status" value="1"/>
</dbReference>
<sequence length="343" mass="36999">MSAESPEALLRVRDLRVHFPTPDGLVRSVDGLSFDVRPGEILGVVGESGSGKSMAGKAILGLHEQARTTGEIWYGDQQLVGAADEELRRLRGAKIAMIFQDPLSSLHPYFTIGAQLSEAYRVHRRTGAKAARARAVEMLSRVGIPAAARAYGAYPHEFSGGMRQRAMIAMALICDPGLLIADEPTTALDVTVQAQILQLIRDLSEESGSAVVLITHDLGVVAETCDRVVVMYAGRCIEQAPVAGLFERPMTPYTWGLLGSIPRLDATLGRLEPITGQPPSLIDLPAGCSFAPRCGFASRVPDHRCTTELPEPLVAGAPDHLARCHLPVEDRQHIWHTQIAPAL</sequence>
<dbReference type="EMBL" id="SODF01000001">
    <property type="protein sequence ID" value="TDW24634.1"/>
    <property type="molecule type" value="Genomic_DNA"/>
</dbReference>
<dbReference type="PANTHER" id="PTHR43297">
    <property type="entry name" value="OLIGOPEPTIDE TRANSPORT ATP-BINDING PROTEIN APPD"/>
    <property type="match status" value="1"/>
</dbReference>
<organism evidence="9 10">
    <name type="scientific">Kribbella kalugense</name>
    <dbReference type="NCBI Taxonomy" id="2512221"/>
    <lineage>
        <taxon>Bacteria</taxon>
        <taxon>Bacillati</taxon>
        <taxon>Actinomycetota</taxon>
        <taxon>Actinomycetes</taxon>
        <taxon>Propionibacteriales</taxon>
        <taxon>Kribbellaceae</taxon>
        <taxon>Kribbella</taxon>
    </lineage>
</organism>
<dbReference type="Proteomes" id="UP000295447">
    <property type="component" value="Unassembled WGS sequence"/>
</dbReference>
<dbReference type="GO" id="GO:0015833">
    <property type="term" value="P:peptide transport"/>
    <property type="evidence" value="ECO:0007669"/>
    <property type="project" value="InterPro"/>
</dbReference>
<feature type="domain" description="ABC transporter" evidence="8">
    <location>
        <begin position="10"/>
        <end position="258"/>
    </location>
</feature>
<dbReference type="SUPFAM" id="SSF52540">
    <property type="entry name" value="P-loop containing nucleoside triphosphate hydrolases"/>
    <property type="match status" value="1"/>
</dbReference>
<dbReference type="CDD" id="cd03257">
    <property type="entry name" value="ABC_NikE_OppD_transporters"/>
    <property type="match status" value="1"/>
</dbReference>
<evidence type="ECO:0000256" key="6">
    <source>
        <dbReference type="ARBA" id="ARBA00022840"/>
    </source>
</evidence>
<keyword evidence="7" id="KW-0472">Membrane</keyword>
<comment type="subcellular location">
    <subcellularLocation>
        <location evidence="1">Cell membrane</location>
        <topology evidence="1">Peripheral membrane protein</topology>
    </subcellularLocation>
</comment>
<keyword evidence="10" id="KW-1185">Reference proteome</keyword>
<evidence type="ECO:0000256" key="1">
    <source>
        <dbReference type="ARBA" id="ARBA00004202"/>
    </source>
</evidence>
<name>A0A4V3G8X8_9ACTN</name>
<dbReference type="SMART" id="SM00382">
    <property type="entry name" value="AAA"/>
    <property type="match status" value="1"/>
</dbReference>
<dbReference type="InterPro" id="IPR003439">
    <property type="entry name" value="ABC_transporter-like_ATP-bd"/>
</dbReference>
<protein>
    <submittedName>
        <fullName evidence="9">Peptide/nickel transport system ATP-binding protein</fullName>
    </submittedName>
</protein>
<evidence type="ECO:0000313" key="10">
    <source>
        <dbReference type="Proteomes" id="UP000295447"/>
    </source>
</evidence>
<dbReference type="AlphaFoldDB" id="A0A4V3G8X8"/>
<dbReference type="InterPro" id="IPR050388">
    <property type="entry name" value="ABC_Ni/Peptide_Import"/>
</dbReference>
<dbReference type="GO" id="GO:0005886">
    <property type="term" value="C:plasma membrane"/>
    <property type="evidence" value="ECO:0007669"/>
    <property type="project" value="UniProtKB-SubCell"/>
</dbReference>
<comment type="caution">
    <text evidence="9">The sequence shown here is derived from an EMBL/GenBank/DDBJ whole genome shotgun (WGS) entry which is preliminary data.</text>
</comment>
<gene>
    <name evidence="9" type="ORF">EV650_3514</name>
</gene>
<evidence type="ECO:0000259" key="8">
    <source>
        <dbReference type="PROSITE" id="PS50893"/>
    </source>
</evidence>
<keyword evidence="4" id="KW-1003">Cell membrane</keyword>
<dbReference type="InterPro" id="IPR013563">
    <property type="entry name" value="Oligopep_ABC_C"/>
</dbReference>
<dbReference type="OrthoDB" id="5357528at2"/>
<dbReference type="FunFam" id="3.40.50.300:FF:000016">
    <property type="entry name" value="Oligopeptide ABC transporter ATP-binding component"/>
    <property type="match status" value="1"/>
</dbReference>
<evidence type="ECO:0000256" key="7">
    <source>
        <dbReference type="ARBA" id="ARBA00023136"/>
    </source>
</evidence>
<evidence type="ECO:0000256" key="5">
    <source>
        <dbReference type="ARBA" id="ARBA00022741"/>
    </source>
</evidence>
<dbReference type="InterPro" id="IPR003593">
    <property type="entry name" value="AAA+_ATPase"/>
</dbReference>
<dbReference type="PROSITE" id="PS50893">
    <property type="entry name" value="ABC_TRANSPORTER_2"/>
    <property type="match status" value="1"/>
</dbReference>
<keyword evidence="6 9" id="KW-0067">ATP-binding</keyword>
<evidence type="ECO:0000256" key="2">
    <source>
        <dbReference type="ARBA" id="ARBA00005417"/>
    </source>
</evidence>
<keyword evidence="3" id="KW-0813">Transport</keyword>
<dbReference type="RefSeq" id="WP_134119784.1">
    <property type="nucleotide sequence ID" value="NZ_SODF01000001.1"/>
</dbReference>
<dbReference type="GO" id="GO:0016887">
    <property type="term" value="F:ATP hydrolysis activity"/>
    <property type="evidence" value="ECO:0007669"/>
    <property type="project" value="InterPro"/>
</dbReference>
<dbReference type="InterPro" id="IPR027417">
    <property type="entry name" value="P-loop_NTPase"/>
</dbReference>
<dbReference type="PROSITE" id="PS00211">
    <property type="entry name" value="ABC_TRANSPORTER_1"/>
    <property type="match status" value="1"/>
</dbReference>
<accession>A0A4V3G8X8</accession>
<proteinExistence type="inferred from homology"/>
<comment type="similarity">
    <text evidence="2">Belongs to the ABC transporter superfamily.</text>
</comment>
<reference evidence="9 10" key="1">
    <citation type="submission" date="2019-03" db="EMBL/GenBank/DDBJ databases">
        <title>Genomic Encyclopedia of Type Strains, Phase III (KMG-III): the genomes of soil and plant-associated and newly described type strains.</title>
        <authorList>
            <person name="Whitman W."/>
        </authorList>
    </citation>
    <scope>NUCLEOTIDE SEQUENCE [LARGE SCALE GENOMIC DNA]</scope>
    <source>
        <strain evidence="9 10">VKM Ac-2570</strain>
    </source>
</reference>
<dbReference type="Gene3D" id="3.40.50.300">
    <property type="entry name" value="P-loop containing nucleotide triphosphate hydrolases"/>
    <property type="match status" value="1"/>
</dbReference>
<keyword evidence="5" id="KW-0547">Nucleotide-binding</keyword>
<dbReference type="Pfam" id="PF00005">
    <property type="entry name" value="ABC_tran"/>
    <property type="match status" value="1"/>
</dbReference>
<evidence type="ECO:0000256" key="4">
    <source>
        <dbReference type="ARBA" id="ARBA00022475"/>
    </source>
</evidence>
<dbReference type="GO" id="GO:0005524">
    <property type="term" value="F:ATP binding"/>
    <property type="evidence" value="ECO:0007669"/>
    <property type="project" value="UniProtKB-KW"/>
</dbReference>
<dbReference type="InterPro" id="IPR017871">
    <property type="entry name" value="ABC_transporter-like_CS"/>
</dbReference>
<dbReference type="NCBIfam" id="TIGR01727">
    <property type="entry name" value="oligo_HPY"/>
    <property type="match status" value="1"/>
</dbReference>
<evidence type="ECO:0000256" key="3">
    <source>
        <dbReference type="ARBA" id="ARBA00022448"/>
    </source>
</evidence>